<keyword evidence="3" id="KW-0731">Sigma factor</keyword>
<accession>A0ABP6WLD5</accession>
<dbReference type="Pfam" id="PF08281">
    <property type="entry name" value="Sigma70_r4_2"/>
    <property type="match status" value="1"/>
</dbReference>
<reference evidence="7" key="1">
    <citation type="journal article" date="2019" name="Int. J. Syst. Evol. Microbiol.">
        <title>The Global Catalogue of Microorganisms (GCM) 10K type strain sequencing project: providing services to taxonomists for standard genome sequencing and annotation.</title>
        <authorList>
            <consortium name="The Broad Institute Genomics Platform"/>
            <consortium name="The Broad Institute Genome Sequencing Center for Infectious Disease"/>
            <person name="Wu L."/>
            <person name="Ma J."/>
        </authorList>
    </citation>
    <scope>NUCLEOTIDE SEQUENCE [LARGE SCALE GENOMIC DNA]</scope>
    <source>
        <strain evidence="7">JCM 17111</strain>
    </source>
</reference>
<protein>
    <submittedName>
        <fullName evidence="6">Sigma-70 family RNA polymerase sigma factor</fullName>
    </submittedName>
</protein>
<dbReference type="CDD" id="cd06171">
    <property type="entry name" value="Sigma70_r4"/>
    <property type="match status" value="1"/>
</dbReference>
<keyword evidence="4" id="KW-0804">Transcription</keyword>
<dbReference type="PANTHER" id="PTHR43133:SF46">
    <property type="entry name" value="RNA POLYMERASE SIGMA-70 FACTOR ECF SUBFAMILY"/>
    <property type="match status" value="1"/>
</dbReference>
<dbReference type="Gene3D" id="1.10.1740.10">
    <property type="match status" value="1"/>
</dbReference>
<gene>
    <name evidence="6" type="ORF">GCM10022395_00940</name>
</gene>
<dbReference type="NCBIfam" id="TIGR02937">
    <property type="entry name" value="sigma70-ECF"/>
    <property type="match status" value="1"/>
</dbReference>
<dbReference type="Gene3D" id="1.10.10.10">
    <property type="entry name" value="Winged helix-like DNA-binding domain superfamily/Winged helix DNA-binding domain"/>
    <property type="match status" value="1"/>
</dbReference>
<evidence type="ECO:0000256" key="3">
    <source>
        <dbReference type="ARBA" id="ARBA00023082"/>
    </source>
</evidence>
<comment type="caution">
    <text evidence="6">The sequence shown here is derived from an EMBL/GenBank/DDBJ whole genome shotgun (WGS) entry which is preliminary data.</text>
</comment>
<sequence length="195" mass="23258">MDKKDNIEIIFWENLRKGQVNALEGLYDLFIDDLYAYGIKQVYDKGYIMDCIHDLFVDLYKYRSKLSPTDNVRFYLFKSLKRKINKKYSEKGVWIDNDISDIEASMDKNYTESWEKKIIKEESVNEKKVWLLSALNKLTQKQKEVIFLRYNQEKTYEEIAKIMGVSVATARTIVYRAIKILRESSLLIWGIFKIF</sequence>
<evidence type="ECO:0000259" key="5">
    <source>
        <dbReference type="Pfam" id="PF08281"/>
    </source>
</evidence>
<evidence type="ECO:0000256" key="4">
    <source>
        <dbReference type="ARBA" id="ARBA00023163"/>
    </source>
</evidence>
<feature type="domain" description="RNA polymerase sigma factor 70 region 4 type 2" evidence="5">
    <location>
        <begin position="130"/>
        <end position="179"/>
    </location>
</feature>
<evidence type="ECO:0000313" key="6">
    <source>
        <dbReference type="EMBL" id="GAA3553218.1"/>
    </source>
</evidence>
<comment type="similarity">
    <text evidence="1">Belongs to the sigma-70 factor family. ECF subfamily.</text>
</comment>
<evidence type="ECO:0000313" key="7">
    <source>
        <dbReference type="Proteomes" id="UP001500954"/>
    </source>
</evidence>
<dbReference type="InterPro" id="IPR013249">
    <property type="entry name" value="RNA_pol_sigma70_r4_t2"/>
</dbReference>
<organism evidence="6 7">
    <name type="scientific">Snuella lapsa</name>
    <dbReference type="NCBI Taxonomy" id="870481"/>
    <lineage>
        <taxon>Bacteria</taxon>
        <taxon>Pseudomonadati</taxon>
        <taxon>Bacteroidota</taxon>
        <taxon>Flavobacteriia</taxon>
        <taxon>Flavobacteriales</taxon>
        <taxon>Flavobacteriaceae</taxon>
        <taxon>Snuella</taxon>
    </lineage>
</organism>
<dbReference type="EMBL" id="BAABCY010000006">
    <property type="protein sequence ID" value="GAA3553218.1"/>
    <property type="molecule type" value="Genomic_DNA"/>
</dbReference>
<dbReference type="RefSeq" id="WP_345003729.1">
    <property type="nucleotide sequence ID" value="NZ_BAABCY010000006.1"/>
</dbReference>
<dbReference type="InterPro" id="IPR013324">
    <property type="entry name" value="RNA_pol_sigma_r3/r4-like"/>
</dbReference>
<dbReference type="Proteomes" id="UP001500954">
    <property type="component" value="Unassembled WGS sequence"/>
</dbReference>
<dbReference type="InterPro" id="IPR036388">
    <property type="entry name" value="WH-like_DNA-bd_sf"/>
</dbReference>
<evidence type="ECO:0000256" key="1">
    <source>
        <dbReference type="ARBA" id="ARBA00010641"/>
    </source>
</evidence>
<dbReference type="PANTHER" id="PTHR43133">
    <property type="entry name" value="RNA POLYMERASE ECF-TYPE SIGMA FACTO"/>
    <property type="match status" value="1"/>
</dbReference>
<dbReference type="InterPro" id="IPR039425">
    <property type="entry name" value="RNA_pol_sigma-70-like"/>
</dbReference>
<name>A0ABP6WLD5_9FLAO</name>
<dbReference type="InterPro" id="IPR013325">
    <property type="entry name" value="RNA_pol_sigma_r2"/>
</dbReference>
<evidence type="ECO:0000256" key="2">
    <source>
        <dbReference type="ARBA" id="ARBA00023015"/>
    </source>
</evidence>
<proteinExistence type="inferred from homology"/>
<keyword evidence="2" id="KW-0805">Transcription regulation</keyword>
<keyword evidence="7" id="KW-1185">Reference proteome</keyword>
<dbReference type="SUPFAM" id="SSF88659">
    <property type="entry name" value="Sigma3 and sigma4 domains of RNA polymerase sigma factors"/>
    <property type="match status" value="1"/>
</dbReference>
<dbReference type="SUPFAM" id="SSF88946">
    <property type="entry name" value="Sigma2 domain of RNA polymerase sigma factors"/>
    <property type="match status" value="1"/>
</dbReference>
<dbReference type="InterPro" id="IPR014284">
    <property type="entry name" value="RNA_pol_sigma-70_dom"/>
</dbReference>